<feature type="transmembrane region" description="Helical" evidence="6">
    <location>
        <begin position="71"/>
        <end position="94"/>
    </location>
</feature>
<comment type="subcellular location">
    <subcellularLocation>
        <location evidence="1">Membrane</location>
        <topology evidence="1">Multi-pass membrane protein</topology>
    </subcellularLocation>
</comment>
<dbReference type="PROSITE" id="PS50922">
    <property type="entry name" value="TLC"/>
    <property type="match status" value="1"/>
</dbReference>
<dbReference type="PANTHER" id="PTHR13439:SF0">
    <property type="entry name" value="TOPOISOMERASE I DAMAGE AFFECTED PROTEIN 4"/>
    <property type="match status" value="1"/>
</dbReference>
<dbReference type="EMBL" id="JAZHXI010000008">
    <property type="protein sequence ID" value="KAL2069009.1"/>
    <property type="molecule type" value="Genomic_DNA"/>
</dbReference>
<keyword evidence="4 5" id="KW-0472">Membrane</keyword>
<feature type="transmembrane region" description="Helical" evidence="6">
    <location>
        <begin position="199"/>
        <end position="219"/>
    </location>
</feature>
<dbReference type="SMART" id="SM00724">
    <property type="entry name" value="TLC"/>
    <property type="match status" value="1"/>
</dbReference>
<keyword evidence="3 6" id="KW-1133">Transmembrane helix</keyword>
<evidence type="ECO:0000256" key="5">
    <source>
        <dbReference type="PROSITE-ProRule" id="PRU00205"/>
    </source>
</evidence>
<feature type="transmembrane region" description="Helical" evidence="6">
    <location>
        <begin position="140"/>
        <end position="158"/>
    </location>
</feature>
<reference evidence="8 9" key="1">
    <citation type="journal article" date="2024" name="Commun. Biol.">
        <title>Comparative genomic analysis of thermophilic fungi reveals convergent evolutionary adaptations and gene losses.</title>
        <authorList>
            <person name="Steindorff A.S."/>
            <person name="Aguilar-Pontes M.V."/>
            <person name="Robinson A.J."/>
            <person name="Andreopoulos B."/>
            <person name="LaButti K."/>
            <person name="Kuo A."/>
            <person name="Mondo S."/>
            <person name="Riley R."/>
            <person name="Otillar R."/>
            <person name="Haridas S."/>
            <person name="Lipzen A."/>
            <person name="Grimwood J."/>
            <person name="Schmutz J."/>
            <person name="Clum A."/>
            <person name="Reid I.D."/>
            <person name="Moisan M.C."/>
            <person name="Butler G."/>
            <person name="Nguyen T.T.M."/>
            <person name="Dewar K."/>
            <person name="Conant G."/>
            <person name="Drula E."/>
            <person name="Henrissat B."/>
            <person name="Hansel C."/>
            <person name="Singer S."/>
            <person name="Hutchinson M.I."/>
            <person name="de Vries R.P."/>
            <person name="Natvig D.O."/>
            <person name="Powell A.J."/>
            <person name="Tsang A."/>
            <person name="Grigoriev I.V."/>
        </authorList>
    </citation>
    <scope>NUCLEOTIDE SEQUENCE [LARGE SCALE GENOMIC DNA]</scope>
    <source>
        <strain evidence="8 9">CBS 494.80</strain>
    </source>
</reference>
<dbReference type="PANTHER" id="PTHR13439">
    <property type="entry name" value="CT120 PROTEIN"/>
    <property type="match status" value="1"/>
</dbReference>
<evidence type="ECO:0000259" key="7">
    <source>
        <dbReference type="PROSITE" id="PS50922"/>
    </source>
</evidence>
<evidence type="ECO:0000256" key="1">
    <source>
        <dbReference type="ARBA" id="ARBA00004141"/>
    </source>
</evidence>
<keyword evidence="2 5" id="KW-0812">Transmembrane</keyword>
<dbReference type="Proteomes" id="UP001595075">
    <property type="component" value="Unassembled WGS sequence"/>
</dbReference>
<dbReference type="Pfam" id="PF03798">
    <property type="entry name" value="TRAM_LAG1_CLN8"/>
    <property type="match status" value="1"/>
</dbReference>
<keyword evidence="9" id="KW-1185">Reference proteome</keyword>
<comment type="caution">
    <text evidence="8">The sequence shown here is derived from an EMBL/GenBank/DDBJ whole genome shotgun (WGS) entry which is preliminary data.</text>
</comment>
<evidence type="ECO:0000256" key="6">
    <source>
        <dbReference type="SAM" id="Phobius"/>
    </source>
</evidence>
<feature type="transmembrane region" description="Helical" evidence="6">
    <location>
        <begin position="109"/>
        <end position="128"/>
    </location>
</feature>
<gene>
    <name evidence="8" type="ORF">VTL71DRAFT_15347</name>
</gene>
<feature type="transmembrane region" description="Helical" evidence="6">
    <location>
        <begin position="35"/>
        <end position="59"/>
    </location>
</feature>
<organism evidence="8 9">
    <name type="scientific">Oculimacula yallundae</name>
    <dbReference type="NCBI Taxonomy" id="86028"/>
    <lineage>
        <taxon>Eukaryota</taxon>
        <taxon>Fungi</taxon>
        <taxon>Dikarya</taxon>
        <taxon>Ascomycota</taxon>
        <taxon>Pezizomycotina</taxon>
        <taxon>Leotiomycetes</taxon>
        <taxon>Helotiales</taxon>
        <taxon>Ploettnerulaceae</taxon>
        <taxon>Oculimacula</taxon>
    </lineage>
</organism>
<proteinExistence type="predicted"/>
<feature type="transmembrane region" description="Helical" evidence="6">
    <location>
        <begin position="255"/>
        <end position="278"/>
    </location>
</feature>
<evidence type="ECO:0000256" key="3">
    <source>
        <dbReference type="ARBA" id="ARBA00022989"/>
    </source>
</evidence>
<feature type="domain" description="TLC" evidence="7">
    <location>
        <begin position="68"/>
        <end position="290"/>
    </location>
</feature>
<dbReference type="InterPro" id="IPR050846">
    <property type="entry name" value="TLCD"/>
</dbReference>
<evidence type="ECO:0000256" key="4">
    <source>
        <dbReference type="ARBA" id="ARBA00023136"/>
    </source>
</evidence>
<evidence type="ECO:0000313" key="8">
    <source>
        <dbReference type="EMBL" id="KAL2069009.1"/>
    </source>
</evidence>
<sequence length="302" mass="34927">MLDPFFAPIPILTEIVRPLCDYLNLKSLPLHIHEILFAFGFYHIIFEYLASPLSSYFLPKQYKSLSYESKLRWNMHCASMVQSCSITMLALWTIYSDDERRNMNLAERIWGYTGAAALVQALATGYFLFDLVVMIRYLDVFGLGMLAHASSCLVTYTLGFRPIFNYYGCVFMLYELSTPFLNIHWFFDKMGMTGTRAQLYNGIALLAVFFSCRLVWGAYSSFNIYRDVWNAMHLDRSEKFTGTNEMMQFAGDRSLPTWLVILYLSGHVTLQVLNVFWFGKMIAAVKKRFVKAPQQNGIKKKV</sequence>
<evidence type="ECO:0000256" key="2">
    <source>
        <dbReference type="ARBA" id="ARBA00022692"/>
    </source>
</evidence>
<name>A0ABR4CGB2_9HELO</name>
<dbReference type="InterPro" id="IPR006634">
    <property type="entry name" value="TLC-dom"/>
</dbReference>
<protein>
    <recommendedName>
        <fullName evidence="7">TLC domain-containing protein</fullName>
    </recommendedName>
</protein>
<feature type="transmembrane region" description="Helical" evidence="6">
    <location>
        <begin position="164"/>
        <end position="187"/>
    </location>
</feature>
<accession>A0ABR4CGB2</accession>
<evidence type="ECO:0000313" key="9">
    <source>
        <dbReference type="Proteomes" id="UP001595075"/>
    </source>
</evidence>